<feature type="compositionally biased region" description="Basic and acidic residues" evidence="1">
    <location>
        <begin position="153"/>
        <end position="165"/>
    </location>
</feature>
<feature type="region of interest" description="Disordered" evidence="1">
    <location>
        <begin position="119"/>
        <end position="194"/>
    </location>
</feature>
<dbReference type="OrthoDB" id="7493244at2759"/>
<sequence length="194" mass="22293">MPQQMAMPMGAPVPQMETVNYRNGCNKNDCNNHDKTYSRRDMCPPCSCNPCTPAFFAWCSPCHEQCKCKDNDSPDRQTSTKAPNGNVYQMPIPPIIYVPLPDLNQPKCPRCRKRKRHKESSSSCSSDDSTDDSTSSDESSCDSRDSRSRRREKNRDKYDICRRNGDCGSQSDEYQRGRRLKVAKRKREHKVKLD</sequence>
<proteinExistence type="predicted"/>
<reference evidence="2" key="1">
    <citation type="submission" date="2021-12" db="EMBL/GenBank/DDBJ databases">
        <authorList>
            <person name="King R."/>
        </authorList>
    </citation>
    <scope>NUCLEOTIDE SEQUENCE</scope>
</reference>
<dbReference type="Proteomes" id="UP001154114">
    <property type="component" value="Chromosome 12"/>
</dbReference>
<dbReference type="EMBL" id="LR824015">
    <property type="protein sequence ID" value="CAD0200169.1"/>
    <property type="molecule type" value="Genomic_DNA"/>
</dbReference>
<accession>A0A9N8L1Z3</accession>
<organism evidence="2 3">
    <name type="scientific">Chrysodeixis includens</name>
    <name type="common">Soybean looper</name>
    <name type="synonym">Pseudoplusia includens</name>
    <dbReference type="NCBI Taxonomy" id="689277"/>
    <lineage>
        <taxon>Eukaryota</taxon>
        <taxon>Metazoa</taxon>
        <taxon>Ecdysozoa</taxon>
        <taxon>Arthropoda</taxon>
        <taxon>Hexapoda</taxon>
        <taxon>Insecta</taxon>
        <taxon>Pterygota</taxon>
        <taxon>Neoptera</taxon>
        <taxon>Endopterygota</taxon>
        <taxon>Lepidoptera</taxon>
        <taxon>Glossata</taxon>
        <taxon>Ditrysia</taxon>
        <taxon>Noctuoidea</taxon>
        <taxon>Noctuidae</taxon>
        <taxon>Plusiinae</taxon>
        <taxon>Chrysodeixis</taxon>
    </lineage>
</organism>
<name>A0A9N8L1Z3_CHRIL</name>
<evidence type="ECO:0000256" key="1">
    <source>
        <dbReference type="SAM" id="MobiDB-lite"/>
    </source>
</evidence>
<dbReference type="AlphaFoldDB" id="A0A9N8L1Z3"/>
<gene>
    <name evidence="2" type="ORF">CINC_LOCUS1857</name>
</gene>
<protein>
    <submittedName>
        <fullName evidence="2">Uncharacterized protein</fullName>
    </submittedName>
</protein>
<keyword evidence="3" id="KW-1185">Reference proteome</keyword>
<evidence type="ECO:0000313" key="2">
    <source>
        <dbReference type="EMBL" id="CAD0200169.1"/>
    </source>
</evidence>
<evidence type="ECO:0000313" key="3">
    <source>
        <dbReference type="Proteomes" id="UP001154114"/>
    </source>
</evidence>
<feature type="compositionally biased region" description="Basic residues" evidence="1">
    <location>
        <begin position="177"/>
        <end position="194"/>
    </location>
</feature>